<evidence type="ECO:0000313" key="2">
    <source>
        <dbReference type="EMBL" id="GAA5040580.1"/>
    </source>
</evidence>
<evidence type="ECO:0008006" key="4">
    <source>
        <dbReference type="Google" id="ProtNLM"/>
    </source>
</evidence>
<feature type="transmembrane region" description="Helical" evidence="1">
    <location>
        <begin position="73"/>
        <end position="94"/>
    </location>
</feature>
<dbReference type="EMBL" id="BAABKX010000001">
    <property type="protein sequence ID" value="GAA5040580.1"/>
    <property type="molecule type" value="Genomic_DNA"/>
</dbReference>
<dbReference type="Proteomes" id="UP001501729">
    <property type="component" value="Unassembled WGS sequence"/>
</dbReference>
<feature type="transmembrane region" description="Helical" evidence="1">
    <location>
        <begin position="164"/>
        <end position="182"/>
    </location>
</feature>
<accession>A0AAV3UB52</accession>
<dbReference type="AlphaFoldDB" id="A0AAV3UB52"/>
<feature type="transmembrane region" description="Helical" evidence="1">
    <location>
        <begin position="106"/>
        <end position="125"/>
    </location>
</feature>
<organism evidence="2 3">
    <name type="scientific">Haladaptatus pallidirubidus</name>
    <dbReference type="NCBI Taxonomy" id="1008152"/>
    <lineage>
        <taxon>Archaea</taxon>
        <taxon>Methanobacteriati</taxon>
        <taxon>Methanobacteriota</taxon>
        <taxon>Stenosarchaea group</taxon>
        <taxon>Halobacteria</taxon>
        <taxon>Halobacteriales</taxon>
        <taxon>Haladaptataceae</taxon>
        <taxon>Haladaptatus</taxon>
    </lineage>
</organism>
<comment type="caution">
    <text evidence="2">The sequence shown here is derived from an EMBL/GenBank/DDBJ whole genome shotgun (WGS) entry which is preliminary data.</text>
</comment>
<dbReference type="RefSeq" id="WP_227774795.1">
    <property type="nucleotide sequence ID" value="NZ_BAABKX010000001.1"/>
</dbReference>
<evidence type="ECO:0000313" key="3">
    <source>
        <dbReference type="Proteomes" id="UP001501729"/>
    </source>
</evidence>
<evidence type="ECO:0000256" key="1">
    <source>
        <dbReference type="SAM" id="Phobius"/>
    </source>
</evidence>
<keyword evidence="1" id="KW-0472">Membrane</keyword>
<feature type="transmembrane region" description="Helical" evidence="1">
    <location>
        <begin position="188"/>
        <end position="206"/>
    </location>
</feature>
<proteinExistence type="predicted"/>
<sequence>MTFLPGLLAFLLALVHLVAGNVQSFRAIPRSSWLSAAGGASVAYVFVHLLPELKGGTVLASVPILVGFFERHVYIVALVGFSLFYGLEVLAREFGHDGRRTADEIFWLHIGSFTAYNALIGYLLVHREQPGQVNLLLYAVAMGLHFVVNDYGLREFHEASYDRLGRWFLAGAVVVGWAVGNATEVDEAVVNTLFAFLAGGIILNIIKEELPEERESRFWAFAVGAGSYTLLLLFV</sequence>
<reference evidence="2 3" key="1">
    <citation type="journal article" date="2019" name="Int. J. Syst. Evol. Microbiol.">
        <title>The Global Catalogue of Microorganisms (GCM) 10K type strain sequencing project: providing services to taxonomists for standard genome sequencing and annotation.</title>
        <authorList>
            <consortium name="The Broad Institute Genomics Platform"/>
            <consortium name="The Broad Institute Genome Sequencing Center for Infectious Disease"/>
            <person name="Wu L."/>
            <person name="Ma J."/>
        </authorList>
    </citation>
    <scope>NUCLEOTIDE SEQUENCE [LARGE SCALE GENOMIC DNA]</scope>
    <source>
        <strain evidence="2 3">JCM 17504</strain>
    </source>
</reference>
<dbReference type="GeneID" id="68614837"/>
<feature type="transmembrane region" description="Helical" evidence="1">
    <location>
        <begin position="218"/>
        <end position="234"/>
    </location>
</feature>
<keyword evidence="1" id="KW-0812">Transmembrane</keyword>
<keyword evidence="3" id="KW-1185">Reference proteome</keyword>
<protein>
    <recommendedName>
        <fullName evidence="4">ZIP Zinc transporter</fullName>
    </recommendedName>
</protein>
<name>A0AAV3UB52_9EURY</name>
<gene>
    <name evidence="2" type="ORF">GCM10025751_01390</name>
</gene>
<feature type="transmembrane region" description="Helical" evidence="1">
    <location>
        <begin position="131"/>
        <end position="152"/>
    </location>
</feature>
<keyword evidence="1" id="KW-1133">Transmembrane helix</keyword>